<dbReference type="GO" id="GO:0016787">
    <property type="term" value="F:hydrolase activity"/>
    <property type="evidence" value="ECO:0007669"/>
    <property type="project" value="UniProtKB-KW"/>
</dbReference>
<dbReference type="RefSeq" id="WP_070246725.1">
    <property type="nucleotide sequence ID" value="NZ_LROM01000054.1"/>
</dbReference>
<dbReference type="Pfam" id="PF06821">
    <property type="entry name" value="Ser_hydrolase"/>
    <property type="match status" value="1"/>
</dbReference>
<dbReference type="InterPro" id="IPR029058">
    <property type="entry name" value="AB_hydrolase_fold"/>
</dbReference>
<dbReference type="EMBL" id="LROM01000054">
    <property type="protein sequence ID" value="OFA07856.1"/>
    <property type="molecule type" value="Genomic_DNA"/>
</dbReference>
<sequence>MAQEVLVLAGLWNSGPAHWQSHWEQQHPDWVRVPHRDWETPDADEWVAELDAAIARCATPPVLVAHSLSCALVTRWAASGSGHQVAGAFLVAPSDTDAPSYPDCTTGFQPMQLAPLPFPTLVIASNNDPYVSIERAREFALAWGSVCVEIGDAGHINGDAGYGAWPEGAQLLEEFCARLTLAGV</sequence>
<organism evidence="1 2">
    <name type="scientific">Duganella phyllosphaerae</name>
    <dbReference type="NCBI Taxonomy" id="762836"/>
    <lineage>
        <taxon>Bacteria</taxon>
        <taxon>Pseudomonadati</taxon>
        <taxon>Pseudomonadota</taxon>
        <taxon>Betaproteobacteria</taxon>
        <taxon>Burkholderiales</taxon>
        <taxon>Oxalobacteraceae</taxon>
        <taxon>Telluria group</taxon>
        <taxon>Duganella</taxon>
    </lineage>
</organism>
<dbReference type="SUPFAM" id="SSF53474">
    <property type="entry name" value="alpha/beta-Hydrolases"/>
    <property type="match status" value="1"/>
</dbReference>
<keyword evidence="1" id="KW-0378">Hydrolase</keyword>
<dbReference type="AlphaFoldDB" id="A0A1E7X5C2"/>
<dbReference type="InterPro" id="IPR010662">
    <property type="entry name" value="RBBP9/YdeN"/>
</dbReference>
<gene>
    <name evidence="1" type="ORF">DUPY_09700</name>
</gene>
<dbReference type="PATRIC" id="fig|762836.4.peg.1021"/>
<dbReference type="Proteomes" id="UP000175989">
    <property type="component" value="Unassembled WGS sequence"/>
</dbReference>
<evidence type="ECO:0000313" key="1">
    <source>
        <dbReference type="EMBL" id="OFA07856.1"/>
    </source>
</evidence>
<accession>A0A1E7X5C2</accession>
<protein>
    <submittedName>
        <fullName evidence="1">Alpha/beta hydrolase family protein</fullName>
    </submittedName>
</protein>
<dbReference type="OrthoDB" id="9804993at2"/>
<comment type="caution">
    <text evidence="1">The sequence shown here is derived from an EMBL/GenBank/DDBJ whole genome shotgun (WGS) entry which is preliminary data.</text>
</comment>
<reference evidence="2" key="1">
    <citation type="journal article" date="2016" name="Front. Microbiol.">
        <title>Molecular Keys to the Janthinobacterium and Duganella spp. Interaction with the Plant Pathogen Fusarium graminearum.</title>
        <authorList>
            <person name="Haack F.S."/>
            <person name="Poehlein A."/>
            <person name="Kroger C."/>
            <person name="Voigt C.A."/>
            <person name="Piepenbring M."/>
            <person name="Bode H.B."/>
            <person name="Daniel R."/>
            <person name="Schafer W."/>
            <person name="Streit W.R."/>
        </authorList>
    </citation>
    <scope>NUCLEOTIDE SEQUENCE [LARGE SCALE GENOMIC DNA]</scope>
    <source>
        <strain evidence="2">T54</strain>
    </source>
</reference>
<dbReference type="Gene3D" id="3.40.50.1820">
    <property type="entry name" value="alpha/beta hydrolase"/>
    <property type="match status" value="1"/>
</dbReference>
<proteinExistence type="predicted"/>
<keyword evidence="2" id="KW-1185">Reference proteome</keyword>
<name>A0A1E7X5C2_9BURK</name>
<evidence type="ECO:0000313" key="2">
    <source>
        <dbReference type="Proteomes" id="UP000175989"/>
    </source>
</evidence>